<dbReference type="PROSITE" id="PS51459">
    <property type="entry name" value="FIDO"/>
    <property type="match status" value="1"/>
</dbReference>
<keyword evidence="7" id="KW-1133">Transmembrane helix</keyword>
<evidence type="ECO:0000256" key="6">
    <source>
        <dbReference type="ARBA" id="ARBA00022840"/>
    </source>
</evidence>
<keyword evidence="5" id="KW-0802">TPR repeat</keyword>
<sequence length="240" mass="27225">MNTSSDKNAEKGAAGRKPVREKVLKHGEKDEAEAEAAAAEAEAEEEEEEDDDDDDTPHYSPFADDAKLLPALLKPIFQVEQFTLKTFFELHLEVMGRRDTRAGCLRTFNMTVGDFEPMPHEEVPAAMQDFIRWFNQHLKAKSMTAGEFAARAHHTLVYIHPFYNGNGRTARLLMNFILMRRGFQPIILPEEKRDEYYECLVAASSMEKNITPFITFVSFHQQCAQDRVPALIPSLPSSSS</sequence>
<keyword evidence="14" id="KW-1185">Reference proteome</keyword>
<dbReference type="InterPro" id="IPR036597">
    <property type="entry name" value="Fido-like_dom_sf"/>
</dbReference>
<keyword evidence="6 10" id="KW-0067">ATP-binding</keyword>
<dbReference type="Proteomes" id="UP001620626">
    <property type="component" value="Unassembled WGS sequence"/>
</dbReference>
<evidence type="ECO:0000256" key="8">
    <source>
        <dbReference type="ARBA" id="ARBA00023136"/>
    </source>
</evidence>
<dbReference type="Gene3D" id="1.10.3290.10">
    <property type="entry name" value="Fido-like domain"/>
    <property type="match status" value="1"/>
</dbReference>
<keyword evidence="8" id="KW-0472">Membrane</keyword>
<protein>
    <recommendedName>
        <fullName evidence="12">Fido domain-containing protein</fullName>
    </recommendedName>
</protein>
<feature type="domain" description="Fido" evidence="12">
    <location>
        <begin position="82"/>
        <end position="219"/>
    </location>
</feature>
<evidence type="ECO:0000256" key="7">
    <source>
        <dbReference type="ARBA" id="ARBA00022989"/>
    </source>
</evidence>
<evidence type="ECO:0000256" key="4">
    <source>
        <dbReference type="ARBA" id="ARBA00022741"/>
    </source>
</evidence>
<dbReference type="SUPFAM" id="SSF140931">
    <property type="entry name" value="Fic-like"/>
    <property type="match status" value="1"/>
</dbReference>
<feature type="active site" evidence="9">
    <location>
        <position position="160"/>
    </location>
</feature>
<evidence type="ECO:0000256" key="5">
    <source>
        <dbReference type="ARBA" id="ARBA00022803"/>
    </source>
</evidence>
<dbReference type="PANTHER" id="PTHR13504">
    <property type="entry name" value="FIDO DOMAIN-CONTAINING PROTEIN DDB_G0283145"/>
    <property type="match status" value="1"/>
</dbReference>
<dbReference type="GO" id="GO:0005524">
    <property type="term" value="F:ATP binding"/>
    <property type="evidence" value="ECO:0007669"/>
    <property type="project" value="UniProtKB-KW"/>
</dbReference>
<evidence type="ECO:0000256" key="11">
    <source>
        <dbReference type="SAM" id="MobiDB-lite"/>
    </source>
</evidence>
<accession>A0ABD2LBN4</accession>
<feature type="binding site" evidence="10">
    <location>
        <begin position="196"/>
        <end position="197"/>
    </location>
    <ligand>
        <name>ATP</name>
        <dbReference type="ChEBI" id="CHEBI:30616"/>
    </ligand>
</feature>
<comment type="subcellular location">
    <subcellularLocation>
        <location evidence="1">Membrane</location>
        <topology evidence="1">Single-pass membrane protein</topology>
    </subcellularLocation>
</comment>
<keyword evidence="3" id="KW-0677">Repeat</keyword>
<feature type="region of interest" description="Disordered" evidence="11">
    <location>
        <begin position="1"/>
        <end position="61"/>
    </location>
</feature>
<dbReference type="GO" id="GO:0016020">
    <property type="term" value="C:membrane"/>
    <property type="evidence" value="ECO:0007669"/>
    <property type="project" value="UniProtKB-SubCell"/>
</dbReference>
<evidence type="ECO:0000256" key="2">
    <source>
        <dbReference type="ARBA" id="ARBA00022692"/>
    </source>
</evidence>
<dbReference type="InterPro" id="IPR003812">
    <property type="entry name" value="Fido"/>
</dbReference>
<comment type="caution">
    <text evidence="13">The sequence shown here is derived from an EMBL/GenBank/DDBJ whole genome shotgun (WGS) entry which is preliminary data.</text>
</comment>
<proteinExistence type="predicted"/>
<evidence type="ECO:0000256" key="1">
    <source>
        <dbReference type="ARBA" id="ARBA00004167"/>
    </source>
</evidence>
<evidence type="ECO:0000313" key="14">
    <source>
        <dbReference type="Proteomes" id="UP001620626"/>
    </source>
</evidence>
<name>A0ABD2LBN4_9BILA</name>
<evidence type="ECO:0000256" key="9">
    <source>
        <dbReference type="PIRSR" id="PIRSR640198-1"/>
    </source>
</evidence>
<evidence type="ECO:0000313" key="13">
    <source>
        <dbReference type="EMBL" id="KAL3112578.1"/>
    </source>
</evidence>
<evidence type="ECO:0000259" key="12">
    <source>
        <dbReference type="PROSITE" id="PS51459"/>
    </source>
</evidence>
<dbReference type="PANTHER" id="PTHR13504:SF34">
    <property type="entry name" value="PROTEIN ADENYLYLTRANSFERASE FICD"/>
    <property type="match status" value="1"/>
</dbReference>
<dbReference type="EMBL" id="JBICBT010000467">
    <property type="protein sequence ID" value="KAL3112578.1"/>
    <property type="molecule type" value="Genomic_DNA"/>
</dbReference>
<organism evidence="13 14">
    <name type="scientific">Heterodera trifolii</name>
    <dbReference type="NCBI Taxonomy" id="157864"/>
    <lineage>
        <taxon>Eukaryota</taxon>
        <taxon>Metazoa</taxon>
        <taxon>Ecdysozoa</taxon>
        <taxon>Nematoda</taxon>
        <taxon>Chromadorea</taxon>
        <taxon>Rhabditida</taxon>
        <taxon>Tylenchina</taxon>
        <taxon>Tylenchomorpha</taxon>
        <taxon>Tylenchoidea</taxon>
        <taxon>Heteroderidae</taxon>
        <taxon>Heteroderinae</taxon>
        <taxon>Heterodera</taxon>
    </lineage>
</organism>
<evidence type="ECO:0000256" key="3">
    <source>
        <dbReference type="ARBA" id="ARBA00022737"/>
    </source>
</evidence>
<gene>
    <name evidence="13" type="ORF">niasHT_018589</name>
</gene>
<reference evidence="13 14" key="1">
    <citation type="submission" date="2024-10" db="EMBL/GenBank/DDBJ databases">
        <authorList>
            <person name="Kim D."/>
        </authorList>
    </citation>
    <scope>NUCLEOTIDE SEQUENCE [LARGE SCALE GENOMIC DNA]</scope>
    <source>
        <strain evidence="13">BH-2024</strain>
    </source>
</reference>
<keyword evidence="4 10" id="KW-0547">Nucleotide-binding</keyword>
<dbReference type="AlphaFoldDB" id="A0ABD2LBN4"/>
<dbReference type="InterPro" id="IPR040198">
    <property type="entry name" value="Fido_containing"/>
</dbReference>
<feature type="compositionally biased region" description="Acidic residues" evidence="11">
    <location>
        <begin position="41"/>
        <end position="55"/>
    </location>
</feature>
<dbReference type="Pfam" id="PF02661">
    <property type="entry name" value="Fic"/>
    <property type="match status" value="1"/>
</dbReference>
<keyword evidence="2" id="KW-0812">Transmembrane</keyword>
<evidence type="ECO:0000256" key="10">
    <source>
        <dbReference type="PIRSR" id="PIRSR640198-2"/>
    </source>
</evidence>
<feature type="compositionally biased region" description="Basic and acidic residues" evidence="11">
    <location>
        <begin position="18"/>
        <end position="29"/>
    </location>
</feature>